<evidence type="ECO:0000256" key="1">
    <source>
        <dbReference type="SAM" id="MobiDB-lite"/>
    </source>
</evidence>
<feature type="signal peptide" evidence="2">
    <location>
        <begin position="1"/>
        <end position="25"/>
    </location>
</feature>
<dbReference type="RefSeq" id="WP_092151035.1">
    <property type="nucleotide sequence ID" value="NZ_LT629700.1"/>
</dbReference>
<evidence type="ECO:0000256" key="2">
    <source>
        <dbReference type="SAM" id="SignalP"/>
    </source>
</evidence>
<keyword evidence="2" id="KW-0732">Signal</keyword>
<name>A0A1G9PVM7_9CORY</name>
<feature type="compositionally biased region" description="Low complexity" evidence="1">
    <location>
        <begin position="23"/>
        <end position="41"/>
    </location>
</feature>
<accession>A0A1G9PVM7</accession>
<reference evidence="4" key="1">
    <citation type="submission" date="2016-10" db="EMBL/GenBank/DDBJ databases">
        <authorList>
            <person name="Varghese N."/>
            <person name="Submissions S."/>
        </authorList>
    </citation>
    <scope>NUCLEOTIDE SEQUENCE [LARGE SCALE GENOMIC DNA]</scope>
    <source>
        <strain evidence="4">DSM 20632</strain>
    </source>
</reference>
<evidence type="ECO:0000313" key="3">
    <source>
        <dbReference type="EMBL" id="SDM02804.1"/>
    </source>
</evidence>
<gene>
    <name evidence="3" type="ORF">SAMN04488535_1624</name>
</gene>
<evidence type="ECO:0008006" key="5">
    <source>
        <dbReference type="Google" id="ProtNLM"/>
    </source>
</evidence>
<dbReference type="Proteomes" id="UP000199350">
    <property type="component" value="Chromosome I"/>
</dbReference>
<dbReference type="AlphaFoldDB" id="A0A1G9PVM7"/>
<proteinExistence type="predicted"/>
<protein>
    <recommendedName>
        <fullName evidence="5">Secreted protein</fullName>
    </recommendedName>
</protein>
<evidence type="ECO:0000313" key="4">
    <source>
        <dbReference type="Proteomes" id="UP000199350"/>
    </source>
</evidence>
<keyword evidence="4" id="KW-1185">Reference proteome</keyword>
<dbReference type="STRING" id="38302.SAMN04488535_1624"/>
<dbReference type="EMBL" id="LT629700">
    <property type="protein sequence ID" value="SDM02804.1"/>
    <property type="molecule type" value="Genomic_DNA"/>
</dbReference>
<organism evidence="3 4">
    <name type="scientific">Corynebacterium mycetoides</name>
    <dbReference type="NCBI Taxonomy" id="38302"/>
    <lineage>
        <taxon>Bacteria</taxon>
        <taxon>Bacillati</taxon>
        <taxon>Actinomycetota</taxon>
        <taxon>Actinomycetes</taxon>
        <taxon>Mycobacteriales</taxon>
        <taxon>Corynebacteriaceae</taxon>
        <taxon>Corynebacterium</taxon>
    </lineage>
</organism>
<feature type="region of interest" description="Disordered" evidence="1">
    <location>
        <begin position="23"/>
        <end position="54"/>
    </location>
</feature>
<sequence>MKKFTPLILAPALVLSAVGAPAAHAQSSGSSGSSSPGPTAGEMRFEPPAQPPLGSAYTGSAPLSLLLAALSIGVAARLIVDNVPALREGLDNAVATLEPLVSQVTAALAGTR</sequence>
<feature type="chain" id="PRO_5009245371" description="Secreted protein" evidence="2">
    <location>
        <begin position="26"/>
        <end position="112"/>
    </location>
</feature>